<accession>A0AAV9VRS8</accession>
<gene>
    <name evidence="2" type="ORF">TWF481_002616</name>
</gene>
<evidence type="ECO:0000313" key="2">
    <source>
        <dbReference type="EMBL" id="KAK6495568.1"/>
    </source>
</evidence>
<proteinExistence type="predicted"/>
<evidence type="ECO:0000256" key="1">
    <source>
        <dbReference type="SAM" id="MobiDB-lite"/>
    </source>
</evidence>
<feature type="region of interest" description="Disordered" evidence="1">
    <location>
        <begin position="153"/>
        <end position="179"/>
    </location>
</feature>
<dbReference type="AlphaFoldDB" id="A0AAV9VRS8"/>
<name>A0AAV9VRS8_9PEZI</name>
<feature type="compositionally biased region" description="Polar residues" evidence="1">
    <location>
        <begin position="1"/>
        <end position="18"/>
    </location>
</feature>
<feature type="region of interest" description="Disordered" evidence="1">
    <location>
        <begin position="1"/>
        <end position="49"/>
    </location>
</feature>
<feature type="compositionally biased region" description="Low complexity" evidence="1">
    <location>
        <begin position="33"/>
        <end position="44"/>
    </location>
</feature>
<comment type="caution">
    <text evidence="2">The sequence shown here is derived from an EMBL/GenBank/DDBJ whole genome shotgun (WGS) entry which is preliminary data.</text>
</comment>
<evidence type="ECO:0000313" key="3">
    <source>
        <dbReference type="Proteomes" id="UP001370758"/>
    </source>
</evidence>
<dbReference type="EMBL" id="JAVHJL010000012">
    <property type="protein sequence ID" value="KAK6495568.1"/>
    <property type="molecule type" value="Genomic_DNA"/>
</dbReference>
<sequence>MSGSSADTPSAEGSQSAFETAVEVLSGFRDGNPALAPSTSSPSAHLEPKTPDEFAYAKCYKKGVKTSMADLRAELGVPQSTNSSTNERNEYRWKQLSKLVARLSQEFNFYDPGVSNMTQISLAIGRSVEWQDCEPQRPTHAYVEVLIARWKKNREDRPKQREDRPKQREDRPKQRKDLR</sequence>
<dbReference type="Proteomes" id="UP001370758">
    <property type="component" value="Unassembled WGS sequence"/>
</dbReference>
<keyword evidence="3" id="KW-1185">Reference proteome</keyword>
<reference evidence="2 3" key="1">
    <citation type="submission" date="2023-08" db="EMBL/GenBank/DDBJ databases">
        <authorList>
            <person name="Palmer J.M."/>
        </authorList>
    </citation>
    <scope>NUCLEOTIDE SEQUENCE [LARGE SCALE GENOMIC DNA]</scope>
    <source>
        <strain evidence="2 3">TWF481</strain>
    </source>
</reference>
<protein>
    <submittedName>
        <fullName evidence="2">Uncharacterized protein</fullName>
    </submittedName>
</protein>
<organism evidence="2 3">
    <name type="scientific">Arthrobotrys musiformis</name>
    <dbReference type="NCBI Taxonomy" id="47236"/>
    <lineage>
        <taxon>Eukaryota</taxon>
        <taxon>Fungi</taxon>
        <taxon>Dikarya</taxon>
        <taxon>Ascomycota</taxon>
        <taxon>Pezizomycotina</taxon>
        <taxon>Orbiliomycetes</taxon>
        <taxon>Orbiliales</taxon>
        <taxon>Orbiliaceae</taxon>
        <taxon>Arthrobotrys</taxon>
    </lineage>
</organism>